<dbReference type="Proteomes" id="UP000054383">
    <property type="component" value="Unassembled WGS sequence"/>
</dbReference>
<evidence type="ECO:0000313" key="3">
    <source>
        <dbReference type="EMBL" id="CRG86886.1"/>
    </source>
</evidence>
<dbReference type="OMA" id="LNWVVEG"/>
<dbReference type="Pfam" id="PF00106">
    <property type="entry name" value="adh_short"/>
    <property type="match status" value="1"/>
</dbReference>
<evidence type="ECO:0000256" key="2">
    <source>
        <dbReference type="ARBA" id="ARBA00023002"/>
    </source>
</evidence>
<dbReference type="EMBL" id="CVMT01000003">
    <property type="protein sequence ID" value="CRG86886.1"/>
    <property type="molecule type" value="Genomic_DNA"/>
</dbReference>
<keyword evidence="4" id="KW-1185">Reference proteome</keyword>
<dbReference type="PRINTS" id="PR00081">
    <property type="entry name" value="GDHRDH"/>
</dbReference>
<reference evidence="3 4" key="1">
    <citation type="submission" date="2015-04" db="EMBL/GenBank/DDBJ databases">
        <authorList>
            <person name="Syromyatnikov M.Y."/>
            <person name="Popov V.N."/>
        </authorList>
    </citation>
    <scope>NUCLEOTIDE SEQUENCE [LARGE SCALE GENOMIC DNA]</scope>
    <source>
        <strain evidence="3">WF-38-12</strain>
    </source>
</reference>
<dbReference type="SUPFAM" id="SSF51735">
    <property type="entry name" value="NAD(P)-binding Rossmann-fold domains"/>
    <property type="match status" value="1"/>
</dbReference>
<dbReference type="PANTHER" id="PTHR42901:SF1">
    <property type="entry name" value="ALCOHOL DEHYDROGENASE"/>
    <property type="match status" value="1"/>
</dbReference>
<dbReference type="OrthoDB" id="1933717at2759"/>
<dbReference type="AlphaFoldDB" id="A0A0U1LVR6"/>
<organism evidence="3 4">
    <name type="scientific">Talaromyces islandicus</name>
    <name type="common">Penicillium islandicum</name>
    <dbReference type="NCBI Taxonomy" id="28573"/>
    <lineage>
        <taxon>Eukaryota</taxon>
        <taxon>Fungi</taxon>
        <taxon>Dikarya</taxon>
        <taxon>Ascomycota</taxon>
        <taxon>Pezizomycotina</taxon>
        <taxon>Eurotiomycetes</taxon>
        <taxon>Eurotiomycetidae</taxon>
        <taxon>Eurotiales</taxon>
        <taxon>Trichocomaceae</taxon>
        <taxon>Talaromyces</taxon>
        <taxon>Talaromyces sect. Islandici</taxon>
    </lineage>
</organism>
<dbReference type="PANTHER" id="PTHR42901">
    <property type="entry name" value="ALCOHOL DEHYDROGENASE"/>
    <property type="match status" value="1"/>
</dbReference>
<dbReference type="CDD" id="cd05233">
    <property type="entry name" value="SDR_c"/>
    <property type="match status" value="1"/>
</dbReference>
<evidence type="ECO:0000313" key="4">
    <source>
        <dbReference type="Proteomes" id="UP000054383"/>
    </source>
</evidence>
<proteinExistence type="inferred from homology"/>
<dbReference type="InterPro" id="IPR036291">
    <property type="entry name" value="NAD(P)-bd_dom_sf"/>
</dbReference>
<gene>
    <name evidence="3" type="ORF">PISL3812_03899</name>
</gene>
<dbReference type="STRING" id="28573.A0A0U1LVR6"/>
<dbReference type="GO" id="GO:0016491">
    <property type="term" value="F:oxidoreductase activity"/>
    <property type="evidence" value="ECO:0007669"/>
    <property type="project" value="UniProtKB-KW"/>
</dbReference>
<evidence type="ECO:0000256" key="1">
    <source>
        <dbReference type="ARBA" id="ARBA00006484"/>
    </source>
</evidence>
<dbReference type="Gene3D" id="3.40.50.720">
    <property type="entry name" value="NAD(P)-binding Rossmann-like Domain"/>
    <property type="match status" value="1"/>
</dbReference>
<protein>
    <submittedName>
        <fullName evidence="3">Uncharacterized protein</fullName>
    </submittedName>
</protein>
<keyword evidence="2" id="KW-0560">Oxidoreductase</keyword>
<comment type="similarity">
    <text evidence="1">Belongs to the short-chain dehydrogenases/reductases (SDR) family.</text>
</comment>
<sequence length="287" mass="30343">MSFPEPVSFTKTWHSKPYPFIDPSRPELSAAGKNVVVTGGGSGIGNAIAVAFAKAGAQSVSIVGRSADKLKRGAENIQGAIQPNGATKVISEVADLLVKSQIDTALQSIAAKVGKIDIFVSNAGTLQQPGPITPYDVDLFLSGVSDGIRSAFNAFQAFLPVAGSDAVVLHTSSCVATVAPVPGIPAYSVSKAATLKAMEYFAAENPHIRVVNIQPGWVASDINGHQEEAPDSPDLPGQFYVWLASNEAKFLKDKFVWVNWDAEELVKRAAEIQGSKLLNWIVEGVPM</sequence>
<name>A0A0U1LVR6_TALIS</name>
<dbReference type="InterPro" id="IPR002347">
    <property type="entry name" value="SDR_fam"/>
</dbReference>
<accession>A0A0U1LVR6</accession>